<dbReference type="InterPro" id="IPR051947">
    <property type="entry name" value="Sentrin-specific_protease"/>
</dbReference>
<evidence type="ECO:0000256" key="4">
    <source>
        <dbReference type="ARBA" id="ARBA00022786"/>
    </source>
</evidence>
<dbReference type="EMBL" id="JBHFQA010000020">
    <property type="protein sequence ID" value="KAL2080805.1"/>
    <property type="molecule type" value="Genomic_DNA"/>
</dbReference>
<keyword evidence="9" id="KW-1185">Reference proteome</keyword>
<feature type="compositionally biased region" description="Polar residues" evidence="6">
    <location>
        <begin position="363"/>
        <end position="379"/>
    </location>
</feature>
<dbReference type="Gene3D" id="3.40.395.10">
    <property type="entry name" value="Adenoviral Proteinase, Chain A"/>
    <property type="match status" value="1"/>
</dbReference>
<evidence type="ECO:0000256" key="3">
    <source>
        <dbReference type="ARBA" id="ARBA00022670"/>
    </source>
</evidence>
<proteinExistence type="inferred from homology"/>
<comment type="caution">
    <text evidence="8">The sequence shown here is derived from an EMBL/GenBank/DDBJ whole genome shotgun (WGS) entry which is preliminary data.</text>
</comment>
<protein>
    <recommendedName>
        <fullName evidence="7">Ubiquitin-like protease family profile domain-containing protein</fullName>
    </recommendedName>
</protein>
<dbReference type="PANTHER" id="PTHR46896">
    <property type="entry name" value="SENTRIN-SPECIFIC PROTEASE"/>
    <property type="match status" value="1"/>
</dbReference>
<feature type="compositionally biased region" description="Acidic residues" evidence="6">
    <location>
        <begin position="497"/>
        <end position="531"/>
    </location>
</feature>
<feature type="compositionally biased region" description="Polar residues" evidence="6">
    <location>
        <begin position="240"/>
        <end position="257"/>
    </location>
</feature>
<dbReference type="InterPro" id="IPR038765">
    <property type="entry name" value="Papain-like_cys_pep_sf"/>
</dbReference>
<feature type="domain" description="Ubiquitin-like protease family profile" evidence="7">
    <location>
        <begin position="817"/>
        <end position="1073"/>
    </location>
</feature>
<keyword evidence="5" id="KW-0378">Hydrolase</keyword>
<dbReference type="GO" id="GO:0006508">
    <property type="term" value="P:proteolysis"/>
    <property type="evidence" value="ECO:0007669"/>
    <property type="project" value="UniProtKB-KW"/>
</dbReference>
<evidence type="ECO:0000313" key="9">
    <source>
        <dbReference type="Proteomes" id="UP001591681"/>
    </source>
</evidence>
<feature type="compositionally biased region" description="Polar residues" evidence="6">
    <location>
        <begin position="463"/>
        <end position="472"/>
    </location>
</feature>
<feature type="region of interest" description="Disordered" evidence="6">
    <location>
        <begin position="1"/>
        <end position="62"/>
    </location>
</feature>
<reference evidence="8 9" key="1">
    <citation type="submission" date="2024-09" db="EMBL/GenBank/DDBJ databases">
        <title>A chromosome-level genome assembly of Gray's grenadier anchovy, Coilia grayii.</title>
        <authorList>
            <person name="Fu Z."/>
        </authorList>
    </citation>
    <scope>NUCLEOTIDE SEQUENCE [LARGE SCALE GENOMIC DNA]</scope>
    <source>
        <strain evidence="8">G4</strain>
        <tissue evidence="8">Muscle</tissue>
    </source>
</reference>
<sequence length="1194" mass="129624">MSSTSRQTEGPYRIPHTSAENGCTKVHWTQFACGSSSKSSAQPNGTSSTNHTQCPQSGGRIRRELRLVLTDVLKTDIGRRYVEKSGRGHLKTSQSEGRRRESQVPRRQPKQADHRRQSNGSELTPDPSSKLRIQSVRSVRDGEQPRPIHPSPSKPIDTPLKAKSAPCEASRVVESSKTKTPISANKSADRAKAKASPSHTPKRAHQLHPKLVRLDTPRHADPTKPKPALAETPKPLASFRASSVNSETQKSLSSSRVRPTDPDRPSPAALLPKSAKRPCPRWSGAGSRHRSGLPLSWARSPAAPPPALGEGDPPTAPDEAPAHGCELGDGVQKVIVGEGDSSEASGSSPQRHTRLHQAALTHTPAQPRTQETAAEGTQQEDVRRKRRLSVNGGEGWNGVKREEGEGWNGMMREDECVMRKSVLRLSLESGHVGAAEEPPIKRPHVASPAEKQPTTAERRCLIRTSSQASQSEPIVLSSEEECDEEGERAGLNGADAAVDDDDDGDGDAAADDDGDEGGEDEGAAEDEDGEGGGDVPHEGGDLLPVPPSRHHKSPHTVSLHIMDMLPQDADLNGVGLTHLPSIELPFSSLHVGGVTALANGKVEISDESITFPLMDSLGVELMVVVATSHLRTYSLLDGAELQELRGGGLAEQEDAPPPSHLLLWVSDVQAQQLHDDLSVIQPGTRPAEGSVCVCVTLQECVLKVEQALLASVMDIVGLRHRNSQLLSPLTATQALQAIHTARDTHTLSLLRLHHTHTQPSTSAQEEPEPVYSIEHRCDQGRYSVREAKPGPEWLPYKHQGPARRLIQFPPPPCKGSITVTTEDLECLDSGKFLNDVIIDFYLKYLIVERTPKELAEKCHVFSSFFYKQLTRRDNANEDCSSATAEHRRHQRVKTWTRNVDIFSKDFLFVPVNQESHWYLVVICFPGLEEAQFVAFDGPAVVRGPGEDDSGESQAEEPTALEASTGTPASDEADKETNATVPSSVPPPDCTEQTCTKPTVCKRPCILIMDSLKLSIHKRVVKLLREYLQVEWEVRRGVCRDFSAELMEGSSCPVPQQDNSSDCGLYLLHYAETFLKDPVVNFDLPLCLERWFSRQQVRRKRDEIRNLVLRLCRFQPSIMGNAVLPQGAGSQPSMLGNGVPQGAGSQPGIMGNAVPQGGGSQPSIMGSAVQQGAGSQPNIMGNGVRQGAGDSHSTC</sequence>
<keyword evidence="4" id="KW-0833">Ubl conjugation pathway</keyword>
<feature type="compositionally biased region" description="Low complexity" evidence="6">
    <location>
        <begin position="337"/>
        <end position="348"/>
    </location>
</feature>
<name>A0ABD1J3D7_9TELE</name>
<dbReference type="SUPFAM" id="SSF54001">
    <property type="entry name" value="Cysteine proteinases"/>
    <property type="match status" value="1"/>
</dbReference>
<accession>A0ABD1J3D7</accession>
<feature type="compositionally biased region" description="Basic and acidic residues" evidence="6">
    <location>
        <begin position="212"/>
        <end position="224"/>
    </location>
</feature>
<dbReference type="InterPro" id="IPR003653">
    <property type="entry name" value="Peptidase_C48_C"/>
</dbReference>
<feature type="compositionally biased region" description="Polar residues" evidence="6">
    <location>
        <begin position="1160"/>
        <end position="1178"/>
    </location>
</feature>
<feature type="region of interest" description="Disordered" evidence="6">
    <location>
        <begin position="1128"/>
        <end position="1194"/>
    </location>
</feature>
<comment type="similarity">
    <text evidence="1">Belongs to the peptidase C48 family.</text>
</comment>
<dbReference type="PROSITE" id="PS50600">
    <property type="entry name" value="ULP_PROTEASE"/>
    <property type="match status" value="1"/>
</dbReference>
<feature type="region of interest" description="Disordered" evidence="6">
    <location>
        <begin position="430"/>
        <end position="554"/>
    </location>
</feature>
<feature type="compositionally biased region" description="Polar residues" evidence="6">
    <location>
        <begin position="173"/>
        <end position="186"/>
    </location>
</feature>
<evidence type="ECO:0000256" key="2">
    <source>
        <dbReference type="ARBA" id="ARBA00022553"/>
    </source>
</evidence>
<feature type="compositionally biased region" description="Basic and acidic residues" evidence="6">
    <location>
        <begin position="96"/>
        <end position="116"/>
    </location>
</feature>
<evidence type="ECO:0000256" key="5">
    <source>
        <dbReference type="ARBA" id="ARBA00022801"/>
    </source>
</evidence>
<evidence type="ECO:0000313" key="8">
    <source>
        <dbReference type="EMBL" id="KAL2080805.1"/>
    </source>
</evidence>
<keyword evidence="2" id="KW-0597">Phosphoprotein</keyword>
<feature type="region of interest" description="Disordered" evidence="6">
    <location>
        <begin position="83"/>
        <end position="405"/>
    </location>
</feature>
<dbReference type="Proteomes" id="UP001591681">
    <property type="component" value="Unassembled WGS sequence"/>
</dbReference>
<dbReference type="PANTHER" id="PTHR46896:SF2">
    <property type="entry name" value="SENTRIN-SPECIFIC PROTEASE 7"/>
    <property type="match status" value="1"/>
</dbReference>
<gene>
    <name evidence="8" type="ORF">ACEWY4_022658</name>
</gene>
<keyword evidence="3" id="KW-0645">Protease</keyword>
<feature type="region of interest" description="Disordered" evidence="6">
    <location>
        <begin position="943"/>
        <end position="994"/>
    </location>
</feature>
<feature type="compositionally biased region" description="Basic residues" evidence="6">
    <location>
        <begin position="200"/>
        <end position="211"/>
    </location>
</feature>
<evidence type="ECO:0000256" key="6">
    <source>
        <dbReference type="SAM" id="MobiDB-lite"/>
    </source>
</evidence>
<dbReference type="GO" id="GO:0008233">
    <property type="term" value="F:peptidase activity"/>
    <property type="evidence" value="ECO:0007669"/>
    <property type="project" value="UniProtKB-KW"/>
</dbReference>
<dbReference type="AlphaFoldDB" id="A0ABD1J3D7"/>
<evidence type="ECO:0000259" key="7">
    <source>
        <dbReference type="PROSITE" id="PS50600"/>
    </source>
</evidence>
<dbReference type="Pfam" id="PF02902">
    <property type="entry name" value="Peptidase_C48"/>
    <property type="match status" value="1"/>
</dbReference>
<organism evidence="8 9">
    <name type="scientific">Coilia grayii</name>
    <name type="common">Gray's grenadier anchovy</name>
    <dbReference type="NCBI Taxonomy" id="363190"/>
    <lineage>
        <taxon>Eukaryota</taxon>
        <taxon>Metazoa</taxon>
        <taxon>Chordata</taxon>
        <taxon>Craniata</taxon>
        <taxon>Vertebrata</taxon>
        <taxon>Euteleostomi</taxon>
        <taxon>Actinopterygii</taxon>
        <taxon>Neopterygii</taxon>
        <taxon>Teleostei</taxon>
        <taxon>Clupei</taxon>
        <taxon>Clupeiformes</taxon>
        <taxon>Clupeoidei</taxon>
        <taxon>Engraulidae</taxon>
        <taxon>Coilinae</taxon>
        <taxon>Coilia</taxon>
    </lineage>
</organism>
<evidence type="ECO:0000256" key="1">
    <source>
        <dbReference type="ARBA" id="ARBA00005234"/>
    </source>
</evidence>
<feature type="compositionally biased region" description="Polar residues" evidence="6">
    <location>
        <begin position="32"/>
        <end position="56"/>
    </location>
</feature>